<reference evidence="11" key="1">
    <citation type="journal article" date="2013" name="Genome Announc.">
        <title>Draft Genome Sequence of the Dimorphic Prosthecate Bacterium Brevundimonas abyssalis TAR-001T.</title>
        <authorList>
            <person name="Tsubouchi T."/>
            <person name="Nishi S."/>
            <person name="Usui K."/>
            <person name="Shimane Y."/>
            <person name="Takaki Y."/>
            <person name="Maruyama T."/>
            <person name="Hatada Y."/>
        </authorList>
    </citation>
    <scope>NUCLEOTIDE SEQUENCE [LARGE SCALE GENOMIC DNA]</scope>
    <source>
        <strain evidence="11">TAR-001</strain>
    </source>
</reference>
<evidence type="ECO:0000256" key="4">
    <source>
        <dbReference type="ARBA" id="ARBA00022692"/>
    </source>
</evidence>
<dbReference type="RefSeq" id="WP_021698523.1">
    <property type="nucleotide sequence ID" value="NZ_BATC01000073.1"/>
</dbReference>
<name>A0A8E0TSL8_9CAUL</name>
<dbReference type="Proteomes" id="UP000016569">
    <property type="component" value="Unassembled WGS sequence"/>
</dbReference>
<dbReference type="InterPro" id="IPR037185">
    <property type="entry name" value="EmrE-like"/>
</dbReference>
<keyword evidence="6 9" id="KW-0472">Membrane</keyword>
<dbReference type="GO" id="GO:0015199">
    <property type="term" value="F:amino-acid betaine transmembrane transporter activity"/>
    <property type="evidence" value="ECO:0007669"/>
    <property type="project" value="TreeGrafter"/>
</dbReference>
<evidence type="ECO:0000313" key="10">
    <source>
        <dbReference type="EMBL" id="GAD60429.1"/>
    </source>
</evidence>
<evidence type="ECO:0000256" key="3">
    <source>
        <dbReference type="ARBA" id="ARBA00022475"/>
    </source>
</evidence>
<keyword evidence="5 9" id="KW-1133">Transmembrane helix</keyword>
<protein>
    <submittedName>
        <fullName evidence="10">Ethidium bromide-methyl viologen resistance protein EmrE</fullName>
    </submittedName>
</protein>
<evidence type="ECO:0000313" key="11">
    <source>
        <dbReference type="Proteomes" id="UP000016569"/>
    </source>
</evidence>
<evidence type="ECO:0000256" key="5">
    <source>
        <dbReference type="ARBA" id="ARBA00022989"/>
    </source>
</evidence>
<evidence type="ECO:0000256" key="7">
    <source>
        <dbReference type="ARBA" id="ARBA00038032"/>
    </source>
</evidence>
<accession>A0A8E0TSL8</accession>
<feature type="transmembrane region" description="Helical" evidence="9">
    <location>
        <begin position="35"/>
        <end position="53"/>
    </location>
</feature>
<dbReference type="InterPro" id="IPR000390">
    <property type="entry name" value="Small_drug/metabolite_transptr"/>
</dbReference>
<dbReference type="GO" id="GO:0031460">
    <property type="term" value="P:glycine betaine transport"/>
    <property type="evidence" value="ECO:0007669"/>
    <property type="project" value="TreeGrafter"/>
</dbReference>
<dbReference type="InterPro" id="IPR045324">
    <property type="entry name" value="Small_multidrug_res"/>
</dbReference>
<dbReference type="PANTHER" id="PTHR30561">
    <property type="entry name" value="SMR FAMILY PROTON-DEPENDENT DRUG EFFLUX TRANSPORTER SUGE"/>
    <property type="match status" value="1"/>
</dbReference>
<comment type="caution">
    <text evidence="10">The sequence shown here is derived from an EMBL/GenBank/DDBJ whole genome shotgun (WGS) entry which is preliminary data.</text>
</comment>
<dbReference type="Pfam" id="PF00893">
    <property type="entry name" value="Multi_Drug_Res"/>
    <property type="match status" value="1"/>
</dbReference>
<dbReference type="EMBL" id="BATC01000073">
    <property type="protein sequence ID" value="GAD60429.1"/>
    <property type="molecule type" value="Genomic_DNA"/>
</dbReference>
<evidence type="ECO:0000256" key="6">
    <source>
        <dbReference type="ARBA" id="ARBA00023136"/>
    </source>
</evidence>
<keyword evidence="11" id="KW-1185">Reference proteome</keyword>
<evidence type="ECO:0000256" key="2">
    <source>
        <dbReference type="ARBA" id="ARBA00022448"/>
    </source>
</evidence>
<evidence type="ECO:0000256" key="9">
    <source>
        <dbReference type="SAM" id="Phobius"/>
    </source>
</evidence>
<evidence type="ECO:0000256" key="8">
    <source>
        <dbReference type="RuleBase" id="RU003942"/>
    </source>
</evidence>
<dbReference type="AlphaFoldDB" id="A0A8E0TSL8"/>
<evidence type="ECO:0000256" key="1">
    <source>
        <dbReference type="ARBA" id="ARBA00004651"/>
    </source>
</evidence>
<dbReference type="FunFam" id="1.10.3730.20:FF:000001">
    <property type="entry name" value="Quaternary ammonium compound resistance transporter SugE"/>
    <property type="match status" value="1"/>
</dbReference>
<dbReference type="GO" id="GO:0005886">
    <property type="term" value="C:plasma membrane"/>
    <property type="evidence" value="ECO:0007669"/>
    <property type="project" value="UniProtKB-SubCell"/>
</dbReference>
<dbReference type="SUPFAM" id="SSF103481">
    <property type="entry name" value="Multidrug resistance efflux transporter EmrE"/>
    <property type="match status" value="1"/>
</dbReference>
<comment type="subcellular location">
    <subcellularLocation>
        <location evidence="1 8">Cell membrane</location>
        <topology evidence="1 8">Multi-pass membrane protein</topology>
    </subcellularLocation>
</comment>
<proteinExistence type="inferred from homology"/>
<comment type="similarity">
    <text evidence="7 8">Belongs to the drug/metabolite transporter (DMT) superfamily. Small multidrug resistance (SMR) (TC 2.A.7.1) family.</text>
</comment>
<sequence>MSPITWLALGAAILLEVVGTSLLQASQQFTRPVPTVGMAGCYLTAFYLLSVALREIPVGLAYAIWSGMGVVLIAMIGWVVFKQRLDAPAILGLAMIIGGVIVINVFSKTVSH</sequence>
<dbReference type="PANTHER" id="PTHR30561:SF1">
    <property type="entry name" value="MULTIDRUG TRANSPORTER EMRE"/>
    <property type="match status" value="1"/>
</dbReference>
<gene>
    <name evidence="10" type="ORF">MBEBAB_2679</name>
</gene>
<dbReference type="OrthoDB" id="9808638at2"/>
<dbReference type="Gene3D" id="1.10.3730.20">
    <property type="match status" value="1"/>
</dbReference>
<keyword evidence="2" id="KW-0813">Transport</keyword>
<feature type="transmembrane region" description="Helical" evidence="9">
    <location>
        <begin position="60"/>
        <end position="81"/>
    </location>
</feature>
<keyword evidence="3" id="KW-1003">Cell membrane</keyword>
<organism evidence="10 11">
    <name type="scientific">Brevundimonas abyssalis TAR-001</name>
    <dbReference type="NCBI Taxonomy" id="1391729"/>
    <lineage>
        <taxon>Bacteria</taxon>
        <taxon>Pseudomonadati</taxon>
        <taxon>Pseudomonadota</taxon>
        <taxon>Alphaproteobacteria</taxon>
        <taxon>Caulobacterales</taxon>
        <taxon>Caulobacteraceae</taxon>
        <taxon>Brevundimonas</taxon>
    </lineage>
</organism>
<keyword evidence="4 8" id="KW-0812">Transmembrane</keyword>
<dbReference type="GO" id="GO:0015220">
    <property type="term" value="F:choline transmembrane transporter activity"/>
    <property type="evidence" value="ECO:0007669"/>
    <property type="project" value="TreeGrafter"/>
</dbReference>
<feature type="transmembrane region" description="Helical" evidence="9">
    <location>
        <begin position="87"/>
        <end position="106"/>
    </location>
</feature>
<dbReference type="GO" id="GO:0015297">
    <property type="term" value="F:antiporter activity"/>
    <property type="evidence" value="ECO:0007669"/>
    <property type="project" value="TreeGrafter"/>
</dbReference>
<dbReference type="GO" id="GO:1990961">
    <property type="term" value="P:xenobiotic detoxification by transmembrane export across the plasma membrane"/>
    <property type="evidence" value="ECO:0007669"/>
    <property type="project" value="UniProtKB-ARBA"/>
</dbReference>